<protein>
    <submittedName>
        <fullName evidence="1">Uncharacterized protein</fullName>
    </submittedName>
</protein>
<organism evidence="1 2">
    <name type="scientific">Extensimonas vulgaris</name>
    <dbReference type="NCBI Taxonomy" id="1031594"/>
    <lineage>
        <taxon>Bacteria</taxon>
        <taxon>Pseudomonadati</taxon>
        <taxon>Pseudomonadota</taxon>
        <taxon>Betaproteobacteria</taxon>
        <taxon>Burkholderiales</taxon>
        <taxon>Comamonadaceae</taxon>
        <taxon>Extensimonas</taxon>
    </lineage>
</organism>
<proteinExistence type="predicted"/>
<sequence>MKGLSYEALQLLEFLREQGPATAQDMRVVTPHLSVRHINNRLKRMADLGYIERLGREGNSRCYMLWGAVDTRLAIPQAPQFDRMHAPVYVPPRDEPAREGALDFKRCPSLFFGALVHR</sequence>
<evidence type="ECO:0000313" key="1">
    <source>
        <dbReference type="EMBL" id="RCX10710.1"/>
    </source>
</evidence>
<dbReference type="RefSeq" id="WP_114482310.1">
    <property type="nucleotide sequence ID" value="NZ_QPJU01000002.1"/>
</dbReference>
<gene>
    <name evidence="1" type="ORF">DFR45_102111</name>
</gene>
<comment type="caution">
    <text evidence="1">The sequence shown here is derived from an EMBL/GenBank/DDBJ whole genome shotgun (WGS) entry which is preliminary data.</text>
</comment>
<dbReference type="InterPro" id="IPR036388">
    <property type="entry name" value="WH-like_DNA-bd_sf"/>
</dbReference>
<dbReference type="Gene3D" id="1.10.10.10">
    <property type="entry name" value="Winged helix-like DNA-binding domain superfamily/Winged helix DNA-binding domain"/>
    <property type="match status" value="1"/>
</dbReference>
<name>A0A369AMV1_9BURK</name>
<dbReference type="AlphaFoldDB" id="A0A369AMV1"/>
<dbReference type="Proteomes" id="UP000252174">
    <property type="component" value="Unassembled WGS sequence"/>
</dbReference>
<dbReference type="InterPro" id="IPR036390">
    <property type="entry name" value="WH_DNA-bd_sf"/>
</dbReference>
<dbReference type="EMBL" id="QPJU01000002">
    <property type="protein sequence ID" value="RCX10710.1"/>
    <property type="molecule type" value="Genomic_DNA"/>
</dbReference>
<accession>A0A369AMV1</accession>
<keyword evidence="2" id="KW-1185">Reference proteome</keyword>
<evidence type="ECO:0000313" key="2">
    <source>
        <dbReference type="Proteomes" id="UP000252174"/>
    </source>
</evidence>
<dbReference type="SUPFAM" id="SSF46785">
    <property type="entry name" value="Winged helix' DNA-binding domain"/>
    <property type="match status" value="1"/>
</dbReference>
<reference evidence="1 2" key="1">
    <citation type="submission" date="2018-07" db="EMBL/GenBank/DDBJ databases">
        <title>Genomic Encyclopedia of Type Strains, Phase IV (KMG-IV): sequencing the most valuable type-strain genomes for metagenomic binning, comparative biology and taxonomic classification.</title>
        <authorList>
            <person name="Goeker M."/>
        </authorList>
    </citation>
    <scope>NUCLEOTIDE SEQUENCE [LARGE SCALE GENOMIC DNA]</scope>
    <source>
        <strain evidence="1 2">DSM 100911</strain>
    </source>
</reference>